<feature type="compositionally biased region" description="Polar residues" evidence="7">
    <location>
        <begin position="420"/>
        <end position="433"/>
    </location>
</feature>
<protein>
    <submittedName>
        <fullName evidence="9">MADS-box transcription factor, other eukaryote</fullName>
    </submittedName>
</protein>
<feature type="compositionally biased region" description="Low complexity" evidence="7">
    <location>
        <begin position="386"/>
        <end position="405"/>
    </location>
</feature>
<reference evidence="9 10" key="1">
    <citation type="submission" date="2013-12" db="EMBL/GenBank/DDBJ databases">
        <title>The Genome Sequence of Candida albicans P78048.</title>
        <authorList>
            <consortium name="The Broad Institute Genome Sequencing Platform"/>
            <consortium name="The Broad Institute Genome Sequencing Center for Infectious Disease"/>
            <person name="Cuomo C."/>
            <person name="Bennett R."/>
            <person name="Hirakawa M."/>
            <person name="Noverr M."/>
            <person name="Mitchell A."/>
            <person name="Young S.K."/>
            <person name="Zeng Q."/>
            <person name="Gargeya S."/>
            <person name="Fitzgerald M."/>
            <person name="Abouelleil A."/>
            <person name="Alvarado L."/>
            <person name="Berlin A.M."/>
            <person name="Chapman S.B."/>
            <person name="Dewar J."/>
            <person name="Goldberg J."/>
            <person name="Griggs A."/>
            <person name="Gujja S."/>
            <person name="Hansen M."/>
            <person name="Howarth C."/>
            <person name="Imamovic A."/>
            <person name="Larimer J."/>
            <person name="McCowan C."/>
            <person name="Murphy C."/>
            <person name="Pearson M."/>
            <person name="Priest M."/>
            <person name="Roberts A."/>
            <person name="Saif S."/>
            <person name="Shea T."/>
            <person name="Sykes S."/>
            <person name="Wortman J."/>
            <person name="Nusbaum C."/>
            <person name="Birren B."/>
        </authorList>
    </citation>
    <scope>NUCLEOTIDE SEQUENCE [LARGE SCALE GENOMIC DNA]</scope>
    <source>
        <strain evidence="9 10">P78048</strain>
    </source>
</reference>
<feature type="region of interest" description="Disordered" evidence="7">
    <location>
        <begin position="386"/>
        <end position="408"/>
    </location>
</feature>
<feature type="compositionally biased region" description="Polar residues" evidence="7">
    <location>
        <begin position="104"/>
        <end position="114"/>
    </location>
</feature>
<name>A0AB34PRM9_CANAX</name>
<organism evidence="9 10">
    <name type="scientific">Candida albicans P78048</name>
    <dbReference type="NCBI Taxonomy" id="1094989"/>
    <lineage>
        <taxon>Eukaryota</taxon>
        <taxon>Fungi</taxon>
        <taxon>Dikarya</taxon>
        <taxon>Ascomycota</taxon>
        <taxon>Saccharomycotina</taxon>
        <taxon>Pichiomycetes</taxon>
        <taxon>Debaryomycetaceae</taxon>
        <taxon>Candida/Lodderomyces clade</taxon>
        <taxon>Candida</taxon>
    </lineage>
</organism>
<feature type="compositionally biased region" description="Polar residues" evidence="7">
    <location>
        <begin position="176"/>
        <end position="212"/>
    </location>
</feature>
<sequence length="496" mass="54928">MGRRKIEIEPLTDDRNRTVTFVKRKAGLFKKAHELAVLCQVDLTVIIVGNNNKVYEYSTVEANEIFNAYNKTIKVRKQVHESKSPEYYSKFRKKRHLNEPLMNKSGSVVGTNTHLNDEDYDHNVHEAGDEDSEYESDDNSPQPKRHKRSESVKKEQNPKVFNSTQPPPPPPPPHISLNNVPTFTNPQNYKKQIDETNNTSAPPATGTKNEPTMQRPVLRVQIPNDAKSNTNNSHSGVNNSDGKDTARTVTAVDNSATNQNTQSSNTTSGTGTADTNSSQLNSNGNSNLVPANVPNTRFSGYSSFRSPDSRKPTLPLPLQTKSQTSSPASAVAPGLPLTGGSNAYFAGMQQSPVGGSYVNYPAQVYQQYQQFQNQLQLQEQQQQQQQQQQKQQSQPQPSSQSVGNQNAQLESAARFRSGLPTGTQFNNGEQTPISGLPSRYVNDMFPFPSPSNFLAPQDWPSGITPTTHLPQYFVNMPLSGIGSQQSQQQQQQQQQQ</sequence>
<keyword evidence="3" id="KW-0238">DNA-binding</keyword>
<feature type="compositionally biased region" description="Polar residues" evidence="7">
    <location>
        <begin position="319"/>
        <end position="328"/>
    </location>
</feature>
<dbReference type="FunFam" id="3.40.1810.10:FF:000013">
    <property type="entry name" value="Transcription factor, MADS-box"/>
    <property type="match status" value="1"/>
</dbReference>
<feature type="region of interest" description="Disordered" evidence="7">
    <location>
        <begin position="98"/>
        <end position="334"/>
    </location>
</feature>
<dbReference type="PROSITE" id="PS00350">
    <property type="entry name" value="MADS_BOX_1"/>
    <property type="match status" value="1"/>
</dbReference>
<keyword evidence="2" id="KW-0805">Transcription regulation</keyword>
<comment type="caution">
    <text evidence="9">The sequence shown here is derived from an EMBL/GenBank/DDBJ whole genome shotgun (WGS) entry which is preliminary data.</text>
</comment>
<dbReference type="PANTHER" id="PTHR11945:SF534">
    <property type="entry name" value="MYOCYTE-SPECIFIC ENHANCER FACTOR 2"/>
    <property type="match status" value="1"/>
</dbReference>
<gene>
    <name evidence="9" type="ORF">MG3_03403</name>
</gene>
<dbReference type="SMART" id="SM00432">
    <property type="entry name" value="MADS"/>
    <property type="match status" value="1"/>
</dbReference>
<dbReference type="InterPro" id="IPR036879">
    <property type="entry name" value="TF_MADSbox_sf"/>
</dbReference>
<dbReference type="PRINTS" id="PR00404">
    <property type="entry name" value="MADSDOMAIN"/>
</dbReference>
<evidence type="ECO:0000256" key="2">
    <source>
        <dbReference type="ARBA" id="ARBA00023015"/>
    </source>
</evidence>
<feature type="compositionally biased region" description="Acidic residues" evidence="7">
    <location>
        <begin position="128"/>
        <end position="138"/>
    </location>
</feature>
<feature type="compositionally biased region" description="Low complexity" evidence="7">
    <location>
        <begin position="253"/>
        <end position="288"/>
    </location>
</feature>
<evidence type="ECO:0000256" key="4">
    <source>
        <dbReference type="ARBA" id="ARBA00023163"/>
    </source>
</evidence>
<feature type="compositionally biased region" description="Polar residues" evidence="7">
    <location>
        <begin position="293"/>
        <end position="306"/>
    </location>
</feature>
<dbReference type="Gene3D" id="3.40.1810.10">
    <property type="entry name" value="Transcription factor, MADS-box"/>
    <property type="match status" value="1"/>
</dbReference>
<dbReference type="GO" id="GO:0008301">
    <property type="term" value="F:DNA binding, bending"/>
    <property type="evidence" value="ECO:0007669"/>
    <property type="project" value="UniProtKB-ARBA"/>
</dbReference>
<comment type="subcellular location">
    <subcellularLocation>
        <location evidence="1">Nucleus</location>
    </subcellularLocation>
</comment>
<evidence type="ECO:0000313" key="9">
    <source>
        <dbReference type="EMBL" id="KGR09894.1"/>
    </source>
</evidence>
<dbReference type="GO" id="GO:0000978">
    <property type="term" value="F:RNA polymerase II cis-regulatory region sequence-specific DNA binding"/>
    <property type="evidence" value="ECO:0007669"/>
    <property type="project" value="TreeGrafter"/>
</dbReference>
<proteinExistence type="inferred from homology"/>
<feature type="region of interest" description="Disordered" evidence="7">
    <location>
        <begin position="477"/>
        <end position="496"/>
    </location>
</feature>
<evidence type="ECO:0000259" key="8">
    <source>
        <dbReference type="PROSITE" id="PS50066"/>
    </source>
</evidence>
<keyword evidence="5" id="KW-0539">Nucleus</keyword>
<feature type="compositionally biased region" description="Pro residues" evidence="7">
    <location>
        <begin position="165"/>
        <end position="174"/>
    </location>
</feature>
<dbReference type="PANTHER" id="PTHR11945">
    <property type="entry name" value="MADS BOX PROTEIN"/>
    <property type="match status" value="1"/>
</dbReference>
<dbReference type="AlphaFoldDB" id="A0AB34PRM9"/>
<dbReference type="Proteomes" id="UP000030161">
    <property type="component" value="Unassembled WGS sequence"/>
</dbReference>
<dbReference type="GO" id="GO:0000981">
    <property type="term" value="F:DNA-binding transcription factor activity, RNA polymerase II-specific"/>
    <property type="evidence" value="ECO:0007669"/>
    <property type="project" value="TreeGrafter"/>
</dbReference>
<feature type="compositionally biased region" description="Polar residues" evidence="7">
    <location>
        <begin position="226"/>
        <end position="240"/>
    </location>
</feature>
<dbReference type="EMBL" id="AJIX01000024">
    <property type="protein sequence ID" value="KGR09894.1"/>
    <property type="molecule type" value="Genomic_DNA"/>
</dbReference>
<dbReference type="PROSITE" id="PS50066">
    <property type="entry name" value="MADS_BOX_2"/>
    <property type="match status" value="1"/>
</dbReference>
<feature type="region of interest" description="Disordered" evidence="7">
    <location>
        <begin position="418"/>
        <end position="437"/>
    </location>
</feature>
<accession>A0AB34PRM9</accession>
<feature type="domain" description="MADS-box" evidence="8">
    <location>
        <begin position="1"/>
        <end position="61"/>
    </location>
</feature>
<dbReference type="GO" id="GO:0033554">
    <property type="term" value="P:cellular response to stress"/>
    <property type="evidence" value="ECO:0007669"/>
    <property type="project" value="UniProtKB-ARBA"/>
</dbReference>
<dbReference type="GO" id="GO:0046983">
    <property type="term" value="F:protein dimerization activity"/>
    <property type="evidence" value="ECO:0007669"/>
    <property type="project" value="InterPro"/>
</dbReference>
<feature type="non-terminal residue" evidence="9">
    <location>
        <position position="496"/>
    </location>
</feature>
<evidence type="ECO:0000256" key="1">
    <source>
        <dbReference type="ARBA" id="ARBA00004123"/>
    </source>
</evidence>
<dbReference type="GO" id="GO:0005634">
    <property type="term" value="C:nucleus"/>
    <property type="evidence" value="ECO:0007669"/>
    <property type="project" value="UniProtKB-SubCell"/>
</dbReference>
<evidence type="ECO:0000256" key="7">
    <source>
        <dbReference type="SAM" id="MobiDB-lite"/>
    </source>
</evidence>
<feature type="compositionally biased region" description="Basic and acidic residues" evidence="7">
    <location>
        <begin position="115"/>
        <end position="127"/>
    </location>
</feature>
<dbReference type="InterPro" id="IPR002100">
    <property type="entry name" value="TF_MADSbox"/>
</dbReference>
<dbReference type="GO" id="GO:0045944">
    <property type="term" value="P:positive regulation of transcription by RNA polymerase II"/>
    <property type="evidence" value="ECO:0007669"/>
    <property type="project" value="UniProtKB-ARBA"/>
</dbReference>
<comment type="similarity">
    <text evidence="6">Belongs to the MEF2 family.</text>
</comment>
<keyword evidence="4" id="KW-0804">Transcription</keyword>
<evidence type="ECO:0000313" key="10">
    <source>
        <dbReference type="Proteomes" id="UP000030161"/>
    </source>
</evidence>
<evidence type="ECO:0000256" key="6">
    <source>
        <dbReference type="ARBA" id="ARBA00025805"/>
    </source>
</evidence>
<evidence type="ECO:0000256" key="3">
    <source>
        <dbReference type="ARBA" id="ARBA00023125"/>
    </source>
</evidence>
<feature type="compositionally biased region" description="Low complexity" evidence="7">
    <location>
        <begin position="483"/>
        <end position="496"/>
    </location>
</feature>
<dbReference type="SUPFAM" id="SSF55455">
    <property type="entry name" value="SRF-like"/>
    <property type="match status" value="1"/>
</dbReference>
<dbReference type="Pfam" id="PF00319">
    <property type="entry name" value="SRF-TF"/>
    <property type="match status" value="1"/>
</dbReference>
<evidence type="ECO:0000256" key="5">
    <source>
        <dbReference type="ARBA" id="ARBA00023242"/>
    </source>
</evidence>